<reference evidence="2 3" key="1">
    <citation type="submission" date="2019-10" db="EMBL/GenBank/DDBJ databases">
        <title>A soil myxobacterium in the family Polyangiaceae.</title>
        <authorList>
            <person name="Li Y."/>
            <person name="Wang J."/>
        </authorList>
    </citation>
    <scope>NUCLEOTIDE SEQUENCE [LARGE SCALE GENOMIC DNA]</scope>
    <source>
        <strain evidence="2 3">DSM 14734</strain>
    </source>
</reference>
<evidence type="ECO:0000256" key="1">
    <source>
        <dbReference type="SAM" id="SignalP"/>
    </source>
</evidence>
<proteinExistence type="predicted"/>
<accession>A0A6N7Q1A1</accession>
<gene>
    <name evidence="2" type="ORF">GF068_38805</name>
</gene>
<keyword evidence="3" id="KW-1185">Reference proteome</keyword>
<sequence>MRRLLPLAAALSTLALASSAVAAPKHKIAFRLDYHAPDASTGCPDAEELALMMAGEFGYLVVRNDVSAVLRVDVRRVGRDFEAELSAPDPSGNGREWHYRTDKQGTCRELAYDVASVVRIAFGPRAWGSETPPPVLAAPPEIEVGRPEIRPLPVRMPQFLATLAPGSQAPTAGTTSEGTPFQVTAALGPVVSPLGLPSVAVGGQGMVEVRWPRFALAADMRGVATPASGIGPRDVPARTSFWSGTILPCARASIVDICGAAAIGRMTFHLEQPGSLSLSDGLLVGFGARLAARWSFAERYSLLFFGEGIADVRSVVFETVNPDTDQTREEWRAPPVRLSLGALFSIALSE</sequence>
<feature type="chain" id="PRO_5026854868" evidence="1">
    <location>
        <begin position="23"/>
        <end position="350"/>
    </location>
</feature>
<dbReference type="Proteomes" id="UP000440224">
    <property type="component" value="Unassembled WGS sequence"/>
</dbReference>
<keyword evidence="1" id="KW-0732">Signal</keyword>
<feature type="signal peptide" evidence="1">
    <location>
        <begin position="1"/>
        <end position="22"/>
    </location>
</feature>
<evidence type="ECO:0000313" key="3">
    <source>
        <dbReference type="Proteomes" id="UP000440224"/>
    </source>
</evidence>
<comment type="caution">
    <text evidence="2">The sequence shown here is derived from an EMBL/GenBank/DDBJ whole genome shotgun (WGS) entry which is preliminary data.</text>
</comment>
<name>A0A6N7Q1A1_9BACT</name>
<dbReference type="RefSeq" id="WP_153824608.1">
    <property type="nucleotide sequence ID" value="NZ_WJIE01000021.1"/>
</dbReference>
<dbReference type="EMBL" id="WJIE01000021">
    <property type="protein sequence ID" value="MRG97829.1"/>
    <property type="molecule type" value="Genomic_DNA"/>
</dbReference>
<organism evidence="2 3">
    <name type="scientific">Polyangium spumosum</name>
    <dbReference type="NCBI Taxonomy" id="889282"/>
    <lineage>
        <taxon>Bacteria</taxon>
        <taxon>Pseudomonadati</taxon>
        <taxon>Myxococcota</taxon>
        <taxon>Polyangia</taxon>
        <taxon>Polyangiales</taxon>
        <taxon>Polyangiaceae</taxon>
        <taxon>Polyangium</taxon>
    </lineage>
</organism>
<dbReference type="AlphaFoldDB" id="A0A6N7Q1A1"/>
<evidence type="ECO:0000313" key="2">
    <source>
        <dbReference type="EMBL" id="MRG97829.1"/>
    </source>
</evidence>
<protein>
    <submittedName>
        <fullName evidence="2">Uncharacterized protein</fullName>
    </submittedName>
</protein>